<evidence type="ECO:0000256" key="1">
    <source>
        <dbReference type="ARBA" id="ARBA00022676"/>
    </source>
</evidence>
<dbReference type="PANTHER" id="PTHR12526:SF629">
    <property type="entry name" value="TEICHURONIC ACID BIOSYNTHESIS GLYCOSYLTRANSFERASE TUAH-RELATED"/>
    <property type="match status" value="1"/>
</dbReference>
<dbReference type="EMBL" id="QYAD01000003">
    <property type="protein sequence ID" value="MBL3690140.1"/>
    <property type="molecule type" value="Genomic_DNA"/>
</dbReference>
<evidence type="ECO:0000259" key="3">
    <source>
        <dbReference type="Pfam" id="PF00534"/>
    </source>
</evidence>
<dbReference type="PANTHER" id="PTHR12526">
    <property type="entry name" value="GLYCOSYLTRANSFERASE"/>
    <property type="match status" value="1"/>
</dbReference>
<evidence type="ECO:0000313" key="4">
    <source>
        <dbReference type="EMBL" id="MBL3690140.1"/>
    </source>
</evidence>
<dbReference type="Proteomes" id="UP001646141">
    <property type="component" value="Unassembled WGS sequence"/>
</dbReference>
<keyword evidence="2" id="KW-0808">Transferase</keyword>
<dbReference type="Pfam" id="PF00534">
    <property type="entry name" value="Glycos_transf_1"/>
    <property type="match status" value="1"/>
</dbReference>
<keyword evidence="5" id="KW-1185">Reference proteome</keyword>
<proteinExistence type="predicted"/>
<dbReference type="InterPro" id="IPR001296">
    <property type="entry name" value="Glyco_trans_1"/>
</dbReference>
<protein>
    <submittedName>
        <fullName evidence="4">Glycosyltransferase</fullName>
    </submittedName>
</protein>
<sequence>MAQGKAEPFVQESQQLGQNGRRTLFFFTNTFPFSPGEEFIEAEIPYLADAFDEVVVVPSFPYLRQGSKRELPDNFTLHVPVGLDGSRKNYLDVLSFALRRPWDAFGALKNALSSAPRVGQVIEDFKLDLFARMITNSIFPELQRAYAAADEAVFYSYWMYAPARVALHTRGRLGANDAAIVTRAHGYDVFPERRASNYLPQRELLFRGMDAVHPVSDNGAAYLRAKFPSFAEKVSTRRLGVAAALTPGNADQAAKLVYSCAYLHPVKRIPLLIDALAVAQARDPEIRWAHIGSSAEAGVIANMERLAAEKLLPGSYEFLGNLSNEAVKETYAARPGSVFINTSSSEGVPVSVMEALAQGFPVIATDVGGNRELIATELGMFPGLLTSDPTQEEIAERILELFAAPSADYRAYADASLATWRERWSSETNYRRFSAELRDGRGAAAAQ</sequence>
<evidence type="ECO:0000313" key="5">
    <source>
        <dbReference type="Proteomes" id="UP001646141"/>
    </source>
</evidence>
<gene>
    <name evidence="4" type="ORF">D3226_09230</name>
</gene>
<comment type="caution">
    <text evidence="4">The sequence shown here is derived from an EMBL/GenBank/DDBJ whole genome shotgun (WGS) entry which is preliminary data.</text>
</comment>
<reference evidence="4 5" key="1">
    <citation type="submission" date="2018-09" db="EMBL/GenBank/DDBJ databases">
        <title>Comparative genomics of Leucobacter spp.</title>
        <authorList>
            <person name="Reis A.C."/>
            <person name="Kolvenbach B.A."/>
            <person name="Corvini P.F.X."/>
            <person name="Nunes O.C."/>
        </authorList>
    </citation>
    <scope>NUCLEOTIDE SEQUENCE [LARGE SCALE GENOMIC DNA]</scope>
    <source>
        <strain evidence="4 5">L-1</strain>
    </source>
</reference>
<evidence type="ECO:0000256" key="2">
    <source>
        <dbReference type="ARBA" id="ARBA00022679"/>
    </source>
</evidence>
<feature type="domain" description="Glycosyl transferase family 1" evidence="3">
    <location>
        <begin position="252"/>
        <end position="405"/>
    </location>
</feature>
<name>A0ABS1SRB1_9MICO</name>
<dbReference type="SUPFAM" id="SSF53756">
    <property type="entry name" value="UDP-Glycosyltransferase/glycogen phosphorylase"/>
    <property type="match status" value="1"/>
</dbReference>
<dbReference type="RefSeq" id="WP_202382260.1">
    <property type="nucleotide sequence ID" value="NZ_BAAAMA010000001.1"/>
</dbReference>
<organism evidence="4 5">
    <name type="scientific">Leucobacter chromiireducens subsp. chromiireducens</name>
    <dbReference type="NCBI Taxonomy" id="660067"/>
    <lineage>
        <taxon>Bacteria</taxon>
        <taxon>Bacillati</taxon>
        <taxon>Actinomycetota</taxon>
        <taxon>Actinomycetes</taxon>
        <taxon>Micrococcales</taxon>
        <taxon>Microbacteriaceae</taxon>
        <taxon>Leucobacter</taxon>
    </lineage>
</organism>
<accession>A0ABS1SRB1</accession>
<dbReference type="Gene3D" id="3.40.50.2000">
    <property type="entry name" value="Glycogen Phosphorylase B"/>
    <property type="match status" value="1"/>
</dbReference>
<keyword evidence="1" id="KW-0328">Glycosyltransferase</keyword>